<protein>
    <recommendedName>
        <fullName evidence="3">Type IV secretion system protein VirB7</fullName>
    </recommendedName>
</protein>
<organism evidence="1 2">
    <name type="scientific">Telluria antibiotica</name>
    <dbReference type="NCBI Taxonomy" id="2717319"/>
    <lineage>
        <taxon>Bacteria</taxon>
        <taxon>Pseudomonadati</taxon>
        <taxon>Pseudomonadota</taxon>
        <taxon>Betaproteobacteria</taxon>
        <taxon>Burkholderiales</taxon>
        <taxon>Oxalobacteraceae</taxon>
        <taxon>Telluria group</taxon>
        <taxon>Telluria</taxon>
    </lineage>
</organism>
<gene>
    <name evidence="1" type="ORF">HAV22_02580</name>
</gene>
<dbReference type="EMBL" id="JAAQOM010000001">
    <property type="protein sequence ID" value="NIA52541.1"/>
    <property type="molecule type" value="Genomic_DNA"/>
</dbReference>
<dbReference type="PROSITE" id="PS51257">
    <property type="entry name" value="PROKAR_LIPOPROTEIN"/>
    <property type="match status" value="1"/>
</dbReference>
<keyword evidence="2" id="KW-1185">Reference proteome</keyword>
<evidence type="ECO:0000313" key="2">
    <source>
        <dbReference type="Proteomes" id="UP000716322"/>
    </source>
</evidence>
<sequence>MRKFLIVLATASVLSGCTSTPLPKCDGSDRRPINAPASVQTGYPSCSAAA</sequence>
<dbReference type="RefSeq" id="WP_166856138.1">
    <property type="nucleotide sequence ID" value="NZ_JAAQOM010000001.1"/>
</dbReference>
<proteinExistence type="predicted"/>
<evidence type="ECO:0000313" key="1">
    <source>
        <dbReference type="EMBL" id="NIA52541.1"/>
    </source>
</evidence>
<comment type="caution">
    <text evidence="1">The sequence shown here is derived from an EMBL/GenBank/DDBJ whole genome shotgun (WGS) entry which is preliminary data.</text>
</comment>
<evidence type="ECO:0008006" key="3">
    <source>
        <dbReference type="Google" id="ProtNLM"/>
    </source>
</evidence>
<reference evidence="1 2" key="1">
    <citation type="submission" date="2020-03" db="EMBL/GenBank/DDBJ databases">
        <title>Genome sequence of strain Massilia sp. TW-1.</title>
        <authorList>
            <person name="Chaudhary D.K."/>
        </authorList>
    </citation>
    <scope>NUCLEOTIDE SEQUENCE [LARGE SCALE GENOMIC DNA]</scope>
    <source>
        <strain evidence="1 2">TW-1</strain>
    </source>
</reference>
<accession>A0ABX0P6H7</accession>
<dbReference type="Proteomes" id="UP000716322">
    <property type="component" value="Unassembled WGS sequence"/>
</dbReference>
<name>A0ABX0P6H7_9BURK</name>